<dbReference type="InterPro" id="IPR045175">
    <property type="entry name" value="M28_fam"/>
</dbReference>
<keyword evidence="6" id="KW-0862">Zinc</keyword>
<evidence type="ECO:0000256" key="1">
    <source>
        <dbReference type="ARBA" id="ARBA00022438"/>
    </source>
</evidence>
<dbReference type="InterPro" id="IPR046450">
    <property type="entry name" value="PA_dom_sf"/>
</dbReference>
<dbReference type="GO" id="GO:0008235">
    <property type="term" value="F:metalloexopeptidase activity"/>
    <property type="evidence" value="ECO:0007669"/>
    <property type="project" value="InterPro"/>
</dbReference>
<dbReference type="AlphaFoldDB" id="A0A5D0GJH4"/>
<evidence type="ECO:0000313" key="9">
    <source>
        <dbReference type="Proteomes" id="UP000324550"/>
    </source>
</evidence>
<dbReference type="Gene3D" id="3.50.30.30">
    <property type="match status" value="1"/>
</dbReference>
<dbReference type="GO" id="GO:0006508">
    <property type="term" value="P:proteolysis"/>
    <property type="evidence" value="ECO:0007669"/>
    <property type="project" value="UniProtKB-KW"/>
</dbReference>
<evidence type="ECO:0000256" key="4">
    <source>
        <dbReference type="ARBA" id="ARBA00022729"/>
    </source>
</evidence>
<keyword evidence="1" id="KW-0031">Aminopeptidase</keyword>
<dbReference type="GO" id="GO:0004177">
    <property type="term" value="F:aminopeptidase activity"/>
    <property type="evidence" value="ECO:0007669"/>
    <property type="project" value="UniProtKB-KW"/>
</dbReference>
<dbReference type="OrthoDB" id="9778250at2"/>
<keyword evidence="2" id="KW-0645">Protease</keyword>
<dbReference type="RefSeq" id="WP_148452836.1">
    <property type="nucleotide sequence ID" value="NZ_VSFC01000012.1"/>
</dbReference>
<dbReference type="Pfam" id="PF04389">
    <property type="entry name" value="Peptidase_M28"/>
    <property type="match status" value="1"/>
</dbReference>
<dbReference type="PROSITE" id="PS51257">
    <property type="entry name" value="PROKAR_LIPOPROTEIN"/>
    <property type="match status" value="1"/>
</dbReference>
<dbReference type="EMBL" id="VSFC01000012">
    <property type="protein sequence ID" value="TYA59006.1"/>
    <property type="molecule type" value="Genomic_DNA"/>
</dbReference>
<dbReference type="Proteomes" id="UP000324550">
    <property type="component" value="Unassembled WGS sequence"/>
</dbReference>
<dbReference type="PANTHER" id="PTHR12147">
    <property type="entry name" value="METALLOPEPTIDASE M28 FAMILY MEMBER"/>
    <property type="match status" value="1"/>
</dbReference>
<sequence length="554" mass="61761">MNLFQKYLCLLFCLSFIFFTSCKEKIEEVTVFNDEDLAVFSESVNPDDFRHHIAVLADDSLKGRLPGTPEYEEAMAYVANKYKEFGLTPLGNKEGSSYYQTLTLRNSLVENEQSYMILNNTDTLQVSKDYFYLGNANDKEAVYSGDLVIAGYGIQAPEYGLNDFENLDVNGKIVVLFFGAPSSFPASERAYFGNITTKIATLDQLGAKGILFAINPEGSSRFNSIYERMSQQGTNSVLMPSGKASGRSDFGDNLKFGGFLNWSTLSKLTGINPDEYKNYIENDSILNQPSKTVQLKGKVVTKFKEFESANVIGLLEGGDLKDEYIVHTAHLDHIGIGKPVDGDSIYNGAHDNASGISAMLEIARLYSKLPSKPNRSVIFAAVTAEEMGLLGSKYLAVNPPVDQEKIIANVNTDMPTLIAPLLSIEPLGAEQSSIMDVVKRSANQLNLQIDSDHMPEEVRFVRSDNFSFVQEGIPALRMKYGLKTETSETGLDSLINTFTAMHYHKPSDELHDDMFNFDAAKTYVRLQFMNSYLINVSEEKPSWNNDSFFKKFKK</sequence>
<protein>
    <submittedName>
        <fullName evidence="8">M28 family peptidase</fullName>
    </submittedName>
</protein>
<keyword evidence="3" id="KW-0479">Metal-binding</keyword>
<accession>A0A5D0GJH4</accession>
<proteinExistence type="predicted"/>
<comment type="caution">
    <text evidence="8">The sequence shown here is derived from an EMBL/GenBank/DDBJ whole genome shotgun (WGS) entry which is preliminary data.</text>
</comment>
<organism evidence="8 9">
    <name type="scientific">Formosa maritima</name>
    <dbReference type="NCBI Taxonomy" id="2592046"/>
    <lineage>
        <taxon>Bacteria</taxon>
        <taxon>Pseudomonadati</taxon>
        <taxon>Bacteroidota</taxon>
        <taxon>Flavobacteriia</taxon>
        <taxon>Flavobacteriales</taxon>
        <taxon>Flavobacteriaceae</taxon>
        <taxon>Formosa</taxon>
    </lineage>
</organism>
<evidence type="ECO:0000256" key="5">
    <source>
        <dbReference type="ARBA" id="ARBA00022801"/>
    </source>
</evidence>
<evidence type="ECO:0000256" key="3">
    <source>
        <dbReference type="ARBA" id="ARBA00022723"/>
    </source>
</evidence>
<gene>
    <name evidence="8" type="ORF">FVF61_02325</name>
</gene>
<name>A0A5D0GJH4_9FLAO</name>
<keyword evidence="9" id="KW-1185">Reference proteome</keyword>
<evidence type="ECO:0000256" key="6">
    <source>
        <dbReference type="ARBA" id="ARBA00022833"/>
    </source>
</evidence>
<evidence type="ECO:0000256" key="2">
    <source>
        <dbReference type="ARBA" id="ARBA00022670"/>
    </source>
</evidence>
<dbReference type="SUPFAM" id="SSF53187">
    <property type="entry name" value="Zn-dependent exopeptidases"/>
    <property type="match status" value="1"/>
</dbReference>
<dbReference type="PANTHER" id="PTHR12147:SF56">
    <property type="entry name" value="AMINOPEPTIDASE YDR415C-RELATED"/>
    <property type="match status" value="1"/>
</dbReference>
<evidence type="ECO:0000313" key="8">
    <source>
        <dbReference type="EMBL" id="TYA59006.1"/>
    </source>
</evidence>
<feature type="domain" description="Peptidase M28" evidence="7">
    <location>
        <begin position="310"/>
        <end position="511"/>
    </location>
</feature>
<dbReference type="InterPro" id="IPR007484">
    <property type="entry name" value="Peptidase_M28"/>
</dbReference>
<evidence type="ECO:0000259" key="7">
    <source>
        <dbReference type="Pfam" id="PF04389"/>
    </source>
</evidence>
<dbReference type="Gene3D" id="3.40.630.10">
    <property type="entry name" value="Zn peptidases"/>
    <property type="match status" value="1"/>
</dbReference>
<keyword evidence="5" id="KW-0378">Hydrolase</keyword>
<keyword evidence="4" id="KW-0732">Signal</keyword>
<dbReference type="GO" id="GO:0046872">
    <property type="term" value="F:metal ion binding"/>
    <property type="evidence" value="ECO:0007669"/>
    <property type="project" value="UniProtKB-KW"/>
</dbReference>
<dbReference type="SUPFAM" id="SSF52025">
    <property type="entry name" value="PA domain"/>
    <property type="match status" value="1"/>
</dbReference>
<reference evidence="8 9" key="1">
    <citation type="submission" date="2019-08" db="EMBL/GenBank/DDBJ databases">
        <title>Formosa sediminis sp. nov., isolated from marine sediment.</title>
        <authorList>
            <person name="Cao W.R."/>
        </authorList>
    </citation>
    <scope>NUCLEOTIDE SEQUENCE [LARGE SCALE GENOMIC DNA]</scope>
    <source>
        <strain evidence="8 9">1494</strain>
    </source>
</reference>